<organism evidence="1">
    <name type="scientific">Rhizophora mucronata</name>
    <name type="common">Asiatic mangrove</name>
    <dbReference type="NCBI Taxonomy" id="61149"/>
    <lineage>
        <taxon>Eukaryota</taxon>
        <taxon>Viridiplantae</taxon>
        <taxon>Streptophyta</taxon>
        <taxon>Embryophyta</taxon>
        <taxon>Tracheophyta</taxon>
        <taxon>Spermatophyta</taxon>
        <taxon>Magnoliopsida</taxon>
        <taxon>eudicotyledons</taxon>
        <taxon>Gunneridae</taxon>
        <taxon>Pentapetalae</taxon>
        <taxon>rosids</taxon>
        <taxon>fabids</taxon>
        <taxon>Malpighiales</taxon>
        <taxon>Rhizophoraceae</taxon>
        <taxon>Rhizophora</taxon>
    </lineage>
</organism>
<dbReference type="EMBL" id="GGEC01058805">
    <property type="protein sequence ID" value="MBX39289.1"/>
    <property type="molecule type" value="Transcribed_RNA"/>
</dbReference>
<accession>A0A2P2N9Z3</accession>
<proteinExistence type="predicted"/>
<protein>
    <submittedName>
        <fullName evidence="1">Uncharacterized protein</fullName>
    </submittedName>
</protein>
<sequence length="26" mass="3026">MHKHIQSHLFFLNVHSGNFNAGTLYL</sequence>
<evidence type="ECO:0000313" key="1">
    <source>
        <dbReference type="EMBL" id="MBX39289.1"/>
    </source>
</evidence>
<dbReference type="AlphaFoldDB" id="A0A2P2N9Z3"/>
<reference evidence="1" key="1">
    <citation type="submission" date="2018-02" db="EMBL/GenBank/DDBJ databases">
        <title>Rhizophora mucronata_Transcriptome.</title>
        <authorList>
            <person name="Meera S.P."/>
            <person name="Sreeshan A."/>
            <person name="Augustine A."/>
        </authorList>
    </citation>
    <scope>NUCLEOTIDE SEQUENCE</scope>
    <source>
        <tissue evidence="1">Leaf</tissue>
    </source>
</reference>
<name>A0A2P2N9Z3_RHIMU</name>